<sequence length="142" mass="17072">MPRRGRARLMMQYPNIDIQEGRRIRSVRRRLFQDDDDDNETESGRNSRIEDNVANCFFEEARKYRENAKERWNFDFEKEEPLPGRYVWVKLDQHGNEIRNPLEANSRVENIQTMQEEDAQDDDVTMQDHAEDKDDDKMTDST</sequence>
<feature type="domain" description="Cyclin-dependent kinase inhibitor" evidence="4">
    <location>
        <begin position="57"/>
        <end position="91"/>
    </location>
</feature>
<dbReference type="AlphaFoldDB" id="A0A7M7MWS6"/>
<evidence type="ECO:0000256" key="2">
    <source>
        <dbReference type="ARBA" id="ARBA00023013"/>
    </source>
</evidence>
<dbReference type="Gene3D" id="4.10.365.10">
    <property type="entry name" value="p27"/>
    <property type="match status" value="1"/>
</dbReference>
<reference evidence="7" key="2">
    <citation type="submission" date="2025-04" db="UniProtKB">
        <authorList>
            <consortium name="RefSeq"/>
        </authorList>
    </citation>
    <scope>IDENTIFICATION</scope>
    <source>
        <strain evidence="7">DH4</strain>
        <tissue evidence="7">Whole body</tissue>
    </source>
</reference>
<evidence type="ECO:0000313" key="5">
    <source>
        <dbReference type="EnsemblMetazoa" id="XP_026302213"/>
    </source>
</evidence>
<gene>
    <name evidence="5" type="primary">725144</name>
    <name evidence="7" type="synonym">LOC725144</name>
</gene>
<dbReference type="Pfam" id="PF02234">
    <property type="entry name" value="CDI"/>
    <property type="match status" value="1"/>
</dbReference>
<protein>
    <submittedName>
        <fullName evidence="7">Uncharacterized protein LOC725144 isoform X1</fullName>
    </submittedName>
</protein>
<evidence type="ECO:0000313" key="7">
    <source>
        <dbReference type="RefSeq" id="XP_026302213.1"/>
    </source>
</evidence>
<dbReference type="InterPro" id="IPR044898">
    <property type="entry name" value="CDI_dom_sf"/>
</dbReference>
<feature type="region of interest" description="Disordered" evidence="3">
    <location>
        <begin position="30"/>
        <end position="49"/>
    </location>
</feature>
<dbReference type="GO" id="GO:0005634">
    <property type="term" value="C:nucleus"/>
    <property type="evidence" value="ECO:0007669"/>
    <property type="project" value="InterPro"/>
</dbReference>
<reference evidence="5" key="1">
    <citation type="submission" date="2021-01" db="UniProtKB">
        <authorList>
            <consortium name="EnsemblMetazoa"/>
        </authorList>
    </citation>
    <scope>IDENTIFICATION</scope>
    <source>
        <strain evidence="5">DH4</strain>
    </source>
</reference>
<dbReference type="InterPro" id="IPR003175">
    <property type="entry name" value="CDI_dom"/>
</dbReference>
<evidence type="ECO:0000256" key="1">
    <source>
        <dbReference type="ARBA" id="ARBA00006726"/>
    </source>
</evidence>
<organism evidence="5">
    <name type="scientific">Apis mellifera</name>
    <name type="common">Honeybee</name>
    <dbReference type="NCBI Taxonomy" id="7460"/>
    <lineage>
        <taxon>Eukaryota</taxon>
        <taxon>Metazoa</taxon>
        <taxon>Ecdysozoa</taxon>
        <taxon>Arthropoda</taxon>
        <taxon>Hexapoda</taxon>
        <taxon>Insecta</taxon>
        <taxon>Pterygota</taxon>
        <taxon>Neoptera</taxon>
        <taxon>Endopterygota</taxon>
        <taxon>Hymenoptera</taxon>
        <taxon>Apocrita</taxon>
        <taxon>Aculeata</taxon>
        <taxon>Apoidea</taxon>
        <taxon>Anthophila</taxon>
        <taxon>Apidae</taxon>
        <taxon>Apis</taxon>
    </lineage>
</organism>
<dbReference type="EnsemblMetazoa" id="XM_026446428">
    <property type="protein sequence ID" value="XP_026302213"/>
    <property type="gene ID" value="LOC725144"/>
</dbReference>
<feature type="compositionally biased region" description="Acidic residues" evidence="3">
    <location>
        <begin position="115"/>
        <end position="125"/>
    </location>
</feature>
<comment type="similarity">
    <text evidence="1">Belongs to the CDI family.</text>
</comment>
<dbReference type="RefSeq" id="XP_026302213.1">
    <property type="nucleotide sequence ID" value="XM_026446428.1"/>
</dbReference>
<evidence type="ECO:0000256" key="3">
    <source>
        <dbReference type="SAM" id="MobiDB-lite"/>
    </source>
</evidence>
<dbReference type="GO" id="GO:0051726">
    <property type="term" value="P:regulation of cell cycle"/>
    <property type="evidence" value="ECO:0007669"/>
    <property type="project" value="InterPro"/>
</dbReference>
<name>A0A7M7MWS6_APIME</name>
<keyword evidence="2" id="KW-0649">Protein kinase inhibitor</keyword>
<feature type="region of interest" description="Disordered" evidence="3">
    <location>
        <begin position="100"/>
        <end position="142"/>
    </location>
</feature>
<accession>A0A7M7MWS6</accession>
<dbReference type="Proteomes" id="UP000005203">
    <property type="component" value="Linkage group LG2"/>
</dbReference>
<keyword evidence="6" id="KW-1185">Reference proteome</keyword>
<accession>A0A8B8HES4</accession>
<proteinExistence type="inferred from homology"/>
<evidence type="ECO:0000259" key="4">
    <source>
        <dbReference type="Pfam" id="PF02234"/>
    </source>
</evidence>
<feature type="compositionally biased region" description="Basic and acidic residues" evidence="3">
    <location>
        <begin position="126"/>
        <end position="142"/>
    </location>
</feature>
<dbReference type="GO" id="GO:0004861">
    <property type="term" value="F:cyclin-dependent protein serine/threonine kinase inhibitor activity"/>
    <property type="evidence" value="ECO:0007669"/>
    <property type="project" value="InterPro"/>
</dbReference>
<evidence type="ECO:0000313" key="6">
    <source>
        <dbReference type="Proteomes" id="UP000005203"/>
    </source>
</evidence>